<sequence>MVFPTDFKTTKGKEFPMRIKLLKNYDEQQKGAIVSIKDEDATKLIAFGIAEKAASADPIASLADTIKTAVAEGFAAGAAEVTTKGYNPLKGTGRIDPGESEADRRKCLADQVKWITIAQCQNTYPGRQREAQEHLEKVYGSSFRVFDKKDMAEGSGATGGYTVAPDYGQELLQLAQEESIVRPFSNNKKLPAREAYYPMLNQTFVPSGTQGAPQSAYYGGVKMTWTGEAQPGTPTEPAFKQVHIVTNELQGLTKISRFLLSDSFISLDAELKSLFSGAIAYAEDFAFLQGDGVAKPKGVLQSPATITYPTRATANQFKLADAANVMGAMTPQSRPNSVWVMTNNLFSQLVQLVDASGRVTYIPNVGTGYNEAKLAMGQLLLFGRPVLFTEKLPPLGTTGDVLLADFSKYITADTGSLEIAASDQYAFNTNQITYRIIERVDGQAQIDAPFTQQDGTTKTSPFVILSSATS</sequence>
<gene>
    <name evidence="3" type="ordered locus">Sinac_4181</name>
</gene>
<dbReference type="eggNOG" id="COG4653">
    <property type="taxonomic scope" value="Bacteria"/>
</dbReference>
<accession>L0DHW1</accession>
<dbReference type="Proteomes" id="UP000010798">
    <property type="component" value="Chromosome"/>
</dbReference>
<name>L0DHW1_SINAD</name>
<dbReference type="KEGG" id="saci:Sinac_4181"/>
<evidence type="ECO:0000259" key="2">
    <source>
        <dbReference type="Pfam" id="PF05065"/>
    </source>
</evidence>
<dbReference type="HOGENOM" id="CLU_581241_0_0_0"/>
<dbReference type="Pfam" id="PF05065">
    <property type="entry name" value="Phage_capsid"/>
    <property type="match status" value="1"/>
</dbReference>
<evidence type="ECO:0000313" key="4">
    <source>
        <dbReference type="Proteomes" id="UP000010798"/>
    </source>
</evidence>
<feature type="domain" description="Phage capsid-like C-terminal" evidence="2">
    <location>
        <begin position="159"/>
        <end position="450"/>
    </location>
</feature>
<dbReference type="InterPro" id="IPR054612">
    <property type="entry name" value="Phage_capsid-like_C"/>
</dbReference>
<dbReference type="InterPro" id="IPR024455">
    <property type="entry name" value="Phage_capsid"/>
</dbReference>
<proteinExistence type="predicted"/>
<dbReference type="EMBL" id="CP003364">
    <property type="protein sequence ID" value="AGA28388.1"/>
    <property type="molecule type" value="Genomic_DNA"/>
</dbReference>
<dbReference type="AlphaFoldDB" id="L0DHW1"/>
<reference evidence="3 4" key="1">
    <citation type="submission" date="2012-02" db="EMBL/GenBank/DDBJ databases">
        <title>Complete sequence of chromosome of Singulisphaera acidiphila DSM 18658.</title>
        <authorList>
            <consortium name="US DOE Joint Genome Institute (JGI-PGF)"/>
            <person name="Lucas S."/>
            <person name="Copeland A."/>
            <person name="Lapidus A."/>
            <person name="Glavina del Rio T."/>
            <person name="Dalin E."/>
            <person name="Tice H."/>
            <person name="Bruce D."/>
            <person name="Goodwin L."/>
            <person name="Pitluck S."/>
            <person name="Peters L."/>
            <person name="Ovchinnikova G."/>
            <person name="Chertkov O."/>
            <person name="Kyrpides N."/>
            <person name="Mavromatis K."/>
            <person name="Ivanova N."/>
            <person name="Brettin T."/>
            <person name="Detter J.C."/>
            <person name="Han C."/>
            <person name="Larimer F."/>
            <person name="Land M."/>
            <person name="Hauser L."/>
            <person name="Markowitz V."/>
            <person name="Cheng J.-F."/>
            <person name="Hugenholtz P."/>
            <person name="Woyke T."/>
            <person name="Wu D."/>
            <person name="Tindall B."/>
            <person name="Pomrenke H."/>
            <person name="Brambilla E."/>
            <person name="Klenk H.-P."/>
            <person name="Eisen J.A."/>
        </authorList>
    </citation>
    <scope>NUCLEOTIDE SEQUENCE [LARGE SCALE GENOMIC DNA]</scope>
    <source>
        <strain evidence="4">ATCC BAA-1392 / DSM 18658 / VKM B-2454 / MOB10</strain>
    </source>
</reference>
<evidence type="ECO:0000256" key="1">
    <source>
        <dbReference type="ARBA" id="ARBA00004328"/>
    </source>
</evidence>
<dbReference type="STRING" id="886293.Sinac_4181"/>
<dbReference type="Gene3D" id="3.30.2320.10">
    <property type="entry name" value="hypothetical protein PF0899 domain"/>
    <property type="match status" value="1"/>
</dbReference>
<protein>
    <submittedName>
        <fullName evidence="3">Putative phage phi-C31 gp36 major capsid-like protein</fullName>
    </submittedName>
</protein>
<keyword evidence="4" id="KW-1185">Reference proteome</keyword>
<comment type="subcellular location">
    <subcellularLocation>
        <location evidence="1">Virion</location>
    </subcellularLocation>
</comment>
<dbReference type="Gene3D" id="3.30.2400.10">
    <property type="entry name" value="Major capsid protein gp5"/>
    <property type="match status" value="1"/>
</dbReference>
<organism evidence="3 4">
    <name type="scientific">Singulisphaera acidiphila (strain ATCC BAA-1392 / DSM 18658 / VKM B-2454 / MOB10)</name>
    <dbReference type="NCBI Taxonomy" id="886293"/>
    <lineage>
        <taxon>Bacteria</taxon>
        <taxon>Pseudomonadati</taxon>
        <taxon>Planctomycetota</taxon>
        <taxon>Planctomycetia</taxon>
        <taxon>Isosphaerales</taxon>
        <taxon>Isosphaeraceae</taxon>
        <taxon>Singulisphaera</taxon>
    </lineage>
</organism>
<evidence type="ECO:0000313" key="3">
    <source>
        <dbReference type="EMBL" id="AGA28388.1"/>
    </source>
</evidence>
<dbReference type="NCBIfam" id="TIGR01554">
    <property type="entry name" value="major_cap_HK97"/>
    <property type="match status" value="1"/>
</dbReference>
<dbReference type="SUPFAM" id="SSF56563">
    <property type="entry name" value="Major capsid protein gp5"/>
    <property type="match status" value="1"/>
</dbReference>